<proteinExistence type="predicted"/>
<gene>
    <name evidence="2" type="ORF">C1I89_16270</name>
</gene>
<dbReference type="Proteomes" id="UP000235994">
    <property type="component" value="Unassembled WGS sequence"/>
</dbReference>
<keyword evidence="1" id="KW-0732">Signal</keyword>
<keyword evidence="3" id="KW-1185">Reference proteome</keyword>
<protein>
    <recommendedName>
        <fullName evidence="4">Lipoprotein</fullName>
    </recommendedName>
</protein>
<dbReference type="AlphaFoldDB" id="A0A2N8KGM1"/>
<feature type="signal peptide" evidence="1">
    <location>
        <begin position="1"/>
        <end position="25"/>
    </location>
</feature>
<evidence type="ECO:0000256" key="1">
    <source>
        <dbReference type="SAM" id="SignalP"/>
    </source>
</evidence>
<evidence type="ECO:0000313" key="3">
    <source>
        <dbReference type="Proteomes" id="UP000235994"/>
    </source>
</evidence>
<feature type="chain" id="PRO_5014879820" description="Lipoprotein" evidence="1">
    <location>
        <begin position="26"/>
        <end position="145"/>
    </location>
</feature>
<comment type="caution">
    <text evidence="2">The sequence shown here is derived from an EMBL/GenBank/DDBJ whole genome shotgun (WGS) entry which is preliminary data.</text>
</comment>
<sequence length="145" mass="15575">MRKILTRLAWALGAAAPLWTAPAWAAPDASEQIQYDSFVMAAGASNGAARACGASEPDLAQHQSNSRKNLLQYAQEYGFSAAAYDAEFQKGQAQGKTMMDDMKRSGVDGCRGVLGGFQNERVMSYEDMKNALAEVNDGLPGEYAK</sequence>
<accession>A0A2N8KGM1</accession>
<evidence type="ECO:0008006" key="4">
    <source>
        <dbReference type="Google" id="ProtNLM"/>
    </source>
</evidence>
<reference evidence="2 3" key="1">
    <citation type="submission" date="2018-01" db="EMBL/GenBank/DDBJ databases">
        <title>The draft genome of an aniline degradation strain ANB-1.</title>
        <authorList>
            <person name="Zhang L."/>
            <person name="Jiang J."/>
        </authorList>
    </citation>
    <scope>NUCLEOTIDE SEQUENCE [LARGE SCALE GENOMIC DNA]</scope>
    <source>
        <strain evidence="2 3">ANB-1</strain>
    </source>
</reference>
<dbReference type="EMBL" id="POQS01000004">
    <property type="protein sequence ID" value="PND32609.1"/>
    <property type="molecule type" value="Genomic_DNA"/>
</dbReference>
<evidence type="ECO:0000313" key="2">
    <source>
        <dbReference type="EMBL" id="PND32609.1"/>
    </source>
</evidence>
<dbReference type="RefSeq" id="WP_102773726.1">
    <property type="nucleotide sequence ID" value="NZ_POQS01000004.1"/>
</dbReference>
<name>A0A2N8KGM1_9BURK</name>
<organism evidence="2 3">
    <name type="scientific">Achromobacter pulmonis</name>
    <dbReference type="NCBI Taxonomy" id="1389932"/>
    <lineage>
        <taxon>Bacteria</taxon>
        <taxon>Pseudomonadati</taxon>
        <taxon>Pseudomonadota</taxon>
        <taxon>Betaproteobacteria</taxon>
        <taxon>Burkholderiales</taxon>
        <taxon>Alcaligenaceae</taxon>
        <taxon>Achromobacter</taxon>
    </lineage>
</organism>